<dbReference type="GO" id="GO:0005886">
    <property type="term" value="C:plasma membrane"/>
    <property type="evidence" value="ECO:0000318"/>
    <property type="project" value="GO_Central"/>
</dbReference>
<evidence type="ECO:0000256" key="3">
    <source>
        <dbReference type="ARBA" id="ARBA00022670"/>
    </source>
</evidence>
<keyword evidence="5" id="KW-0378">Hydrolase</keyword>
<evidence type="ECO:0000256" key="12">
    <source>
        <dbReference type="ARBA" id="ARBA00037847"/>
    </source>
</evidence>
<keyword evidence="3" id="KW-0645">Protease</keyword>
<evidence type="ECO:0000256" key="1">
    <source>
        <dbReference type="ARBA" id="ARBA00004606"/>
    </source>
</evidence>
<evidence type="ECO:0000313" key="15">
    <source>
        <dbReference type="EnsemblMetazoa" id="PPA21861.1"/>
    </source>
</evidence>
<dbReference type="InterPro" id="IPR050278">
    <property type="entry name" value="Serine_Prot_S9B/DPPIV"/>
</dbReference>
<dbReference type="AlphaFoldDB" id="A0A2A6BC13"/>
<keyword evidence="7" id="KW-0646">Protease inhibitor</keyword>
<dbReference type="InterPro" id="IPR002919">
    <property type="entry name" value="TIL_dom"/>
</dbReference>
<dbReference type="PANTHER" id="PTHR11731:SF200">
    <property type="entry name" value="DIPEPTIDYL PEPTIDASE 10, ISOFORM B"/>
    <property type="match status" value="1"/>
</dbReference>
<dbReference type="SUPFAM" id="SSF57567">
    <property type="entry name" value="Serine protease inhibitors"/>
    <property type="match status" value="1"/>
</dbReference>
<dbReference type="Pfam" id="PF00326">
    <property type="entry name" value="Peptidase_S9"/>
    <property type="match status" value="1"/>
</dbReference>
<protein>
    <submittedName>
        <fullName evidence="15">Peptidase</fullName>
    </submittedName>
</protein>
<evidence type="ECO:0000256" key="9">
    <source>
        <dbReference type="ARBA" id="ARBA00022989"/>
    </source>
</evidence>
<reference evidence="16" key="1">
    <citation type="journal article" date="2008" name="Nat. Genet.">
        <title>The Pristionchus pacificus genome provides a unique perspective on nematode lifestyle and parasitism.</title>
        <authorList>
            <person name="Dieterich C."/>
            <person name="Clifton S.W."/>
            <person name="Schuster L.N."/>
            <person name="Chinwalla A."/>
            <person name="Delehaunty K."/>
            <person name="Dinkelacker I."/>
            <person name="Fulton L."/>
            <person name="Fulton R."/>
            <person name="Godfrey J."/>
            <person name="Minx P."/>
            <person name="Mitreva M."/>
            <person name="Roeseler W."/>
            <person name="Tian H."/>
            <person name="Witte H."/>
            <person name="Yang S.P."/>
            <person name="Wilson R.K."/>
            <person name="Sommer R.J."/>
        </authorList>
    </citation>
    <scope>NUCLEOTIDE SEQUENCE [LARGE SCALE GENOMIC DNA]</scope>
    <source>
        <strain evidence="16">PS312</strain>
    </source>
</reference>
<keyword evidence="14" id="KW-0732">Signal</keyword>
<keyword evidence="2" id="KW-0031">Aminopeptidase</keyword>
<accession>A0A2A6BC13</accession>
<keyword evidence="16" id="KW-1185">Reference proteome</keyword>
<comment type="subcellular location">
    <subcellularLocation>
        <location evidence="12">Endomembrane system</location>
        <topology evidence="12">Single-pass membrane protein</topology>
    </subcellularLocation>
    <subcellularLocation>
        <location evidence="1">Membrane</location>
        <topology evidence="1">Single-pass type II membrane protein</topology>
    </subcellularLocation>
</comment>
<evidence type="ECO:0000256" key="14">
    <source>
        <dbReference type="SAM" id="SignalP"/>
    </source>
</evidence>
<evidence type="ECO:0000256" key="8">
    <source>
        <dbReference type="ARBA" id="ARBA00022968"/>
    </source>
</evidence>
<feature type="signal peptide" evidence="14">
    <location>
        <begin position="1"/>
        <end position="20"/>
    </location>
</feature>
<dbReference type="EnsemblMetazoa" id="PPA21861.1">
    <property type="protein sequence ID" value="PPA21861.1"/>
    <property type="gene ID" value="WBGene00111415"/>
</dbReference>
<dbReference type="GO" id="GO:0008239">
    <property type="term" value="F:dipeptidyl-peptidase activity"/>
    <property type="evidence" value="ECO:0000318"/>
    <property type="project" value="GO_Central"/>
</dbReference>
<dbReference type="Pfam" id="PF01826">
    <property type="entry name" value="TIL"/>
    <property type="match status" value="1"/>
</dbReference>
<dbReference type="GO" id="GO:0004177">
    <property type="term" value="F:aminopeptidase activity"/>
    <property type="evidence" value="ECO:0007669"/>
    <property type="project" value="UniProtKB-KW"/>
</dbReference>
<proteinExistence type="predicted"/>
<evidence type="ECO:0000256" key="11">
    <source>
        <dbReference type="ARBA" id="ARBA00023180"/>
    </source>
</evidence>
<dbReference type="InterPro" id="IPR036084">
    <property type="entry name" value="Ser_inhib-like_sf"/>
</dbReference>
<dbReference type="GO" id="GO:0008236">
    <property type="term" value="F:serine-type peptidase activity"/>
    <property type="evidence" value="ECO:0007669"/>
    <property type="project" value="UniProtKB-KW"/>
</dbReference>
<dbReference type="SMART" id="SM00274">
    <property type="entry name" value="FOLN"/>
    <property type="match status" value="5"/>
</dbReference>
<keyword evidence="11" id="KW-0325">Glycoprotein</keyword>
<sequence length="1002" mass="114887">MARARVFLLLFLFAFQFTNTYQQSSWWISDHELFTSDWHGVEIYNTITEDTTKVTMAEALLDNDNLLSFSHDLKYTAEIIKNQDNFVVIIHDNFKNTNFTVGLLNSSELRNFKWSRGSAYLFSDKYETYYVPSPEQHPIVIPRREEIPDDSENEGSEVLLNKPSFVILDSSIEEKEGDKQFSPSGKFIAFWSGLSNSTSVMTLKLYDRSEPYDYESKIKSRQPGEHIQTNYSIFIWSVENKLTTKMDIKIKDYSVLYSLVGMSWVELHGKEVRIVTFENRWGNITTILICSYEKPTCSLIYEQKYEAHQWVEWEYKNIVYSNSSIFVILPTAIMDNYWQHIVKIEITADFGFNYLVQIPSVEYDIRKIVEYRAEEKIIIYEAQAPEPWNRQIYAAPAENGCILHEDVCLTCAYSDCTYQEKALIIPRGNIRPSPAFHLLFLYDEELHLTGSIEISLPYKDLLKQMVSWKTEKFQLTKAIVKIYEGNPNKTSVPVTLKVYGGPNDNEVKDKFELPEDYEQAVVHIDVRGSGGRGWKYLSAIYGGLLTVEVDDTIEAMRLVLEKYPRLDKNRIGVTGFSYGGSLTLALVEKAPPSFFKCVLAGAPVTNFYRYSAWYSERYMGDSPYSNYTDLTIDVSAFKSTELAILIEALQQADIPFQLMVYPNQDHFIGGKLISLYANTIALEFKQYEIVNIEEADIEGSGEDSEDEMMKFDDKEWADAEDIISLDTRKKRQANDEVAVVVNSVQEPQLATERRHDDDSDDNDREDRRHRPDRPSCRTVKCTSGTECIIENGRPTCRPIRPTPSEPSWPFRSCRDINCPRNSRCQLERDRNCRDRHCPDVPVCVRQSRPSCDNVQCPFGTRCRIVEDRFCRGRDCDEVISCVPSSFNPCDNVRCPFGTVCRFDGRQPTCTPVVIDQCLNVRCPSGFQCRTVDNQPRCFPSNGPSCGPNQVFAQCSSPCEPKCGQPAPTACIARCDPPKCQCAPGFWRHWNGSCVTQNQCFFG</sequence>
<dbReference type="InterPro" id="IPR029058">
    <property type="entry name" value="AB_hydrolase_fold"/>
</dbReference>
<name>A0A2A6BC13_PRIPA</name>
<keyword evidence="4" id="KW-0812">Transmembrane</keyword>
<evidence type="ECO:0000256" key="13">
    <source>
        <dbReference type="SAM" id="MobiDB-lite"/>
    </source>
</evidence>
<dbReference type="GO" id="GO:0012505">
    <property type="term" value="C:endomembrane system"/>
    <property type="evidence" value="ECO:0007669"/>
    <property type="project" value="UniProtKB-SubCell"/>
</dbReference>
<evidence type="ECO:0000256" key="6">
    <source>
        <dbReference type="ARBA" id="ARBA00022825"/>
    </source>
</evidence>
<evidence type="ECO:0000256" key="10">
    <source>
        <dbReference type="ARBA" id="ARBA00023136"/>
    </source>
</evidence>
<keyword evidence="7" id="KW-0722">Serine protease inhibitor</keyword>
<dbReference type="Pfam" id="PF00930">
    <property type="entry name" value="DPPIV_N"/>
    <property type="match status" value="1"/>
</dbReference>
<dbReference type="InterPro" id="IPR002469">
    <property type="entry name" value="Peptidase_S9B_N"/>
</dbReference>
<feature type="region of interest" description="Disordered" evidence="13">
    <location>
        <begin position="742"/>
        <end position="776"/>
    </location>
</feature>
<feature type="chain" id="PRO_5043747231" evidence="14">
    <location>
        <begin position="21"/>
        <end position="1002"/>
    </location>
</feature>
<keyword evidence="9" id="KW-1133">Transmembrane helix</keyword>
<dbReference type="Proteomes" id="UP000005239">
    <property type="component" value="Unassembled WGS sequence"/>
</dbReference>
<reference evidence="15" key="2">
    <citation type="submission" date="2022-06" db="UniProtKB">
        <authorList>
            <consortium name="EnsemblMetazoa"/>
        </authorList>
    </citation>
    <scope>IDENTIFICATION</scope>
    <source>
        <strain evidence="15">PS312</strain>
    </source>
</reference>
<feature type="compositionally biased region" description="Basic and acidic residues" evidence="13">
    <location>
        <begin position="764"/>
        <end position="775"/>
    </location>
</feature>
<organism evidence="15 16">
    <name type="scientific">Pristionchus pacificus</name>
    <name type="common">Parasitic nematode worm</name>
    <dbReference type="NCBI Taxonomy" id="54126"/>
    <lineage>
        <taxon>Eukaryota</taxon>
        <taxon>Metazoa</taxon>
        <taxon>Ecdysozoa</taxon>
        <taxon>Nematoda</taxon>
        <taxon>Chromadorea</taxon>
        <taxon>Rhabditida</taxon>
        <taxon>Rhabditina</taxon>
        <taxon>Diplogasteromorpha</taxon>
        <taxon>Diplogasteroidea</taxon>
        <taxon>Neodiplogasteridae</taxon>
        <taxon>Pristionchus</taxon>
    </lineage>
</organism>
<dbReference type="GO" id="GO:0006508">
    <property type="term" value="P:proteolysis"/>
    <property type="evidence" value="ECO:0000318"/>
    <property type="project" value="GO_Central"/>
</dbReference>
<dbReference type="SUPFAM" id="SSF53474">
    <property type="entry name" value="alpha/beta-Hydrolases"/>
    <property type="match status" value="1"/>
</dbReference>
<gene>
    <name evidence="15" type="primary">WBGene00111415</name>
</gene>
<dbReference type="Gene3D" id="2.10.25.10">
    <property type="entry name" value="Laminin"/>
    <property type="match status" value="1"/>
</dbReference>
<dbReference type="CDD" id="cd19941">
    <property type="entry name" value="TIL"/>
    <property type="match status" value="1"/>
</dbReference>
<dbReference type="Gene3D" id="2.140.10.30">
    <property type="entry name" value="Dipeptidylpeptidase IV, N-terminal domain"/>
    <property type="match status" value="1"/>
</dbReference>
<dbReference type="PANTHER" id="PTHR11731">
    <property type="entry name" value="PROTEASE FAMILY S9B,C DIPEPTIDYL-PEPTIDASE IV-RELATED"/>
    <property type="match status" value="1"/>
</dbReference>
<keyword evidence="6" id="KW-0720">Serine protease</keyword>
<keyword evidence="8" id="KW-0735">Signal-anchor</keyword>
<evidence type="ECO:0000256" key="7">
    <source>
        <dbReference type="ARBA" id="ARBA00022900"/>
    </source>
</evidence>
<evidence type="ECO:0000256" key="5">
    <source>
        <dbReference type="ARBA" id="ARBA00022801"/>
    </source>
</evidence>
<accession>A0A8R1YN08</accession>
<dbReference type="Gene3D" id="3.40.50.1820">
    <property type="entry name" value="alpha/beta hydrolase"/>
    <property type="match status" value="1"/>
</dbReference>
<evidence type="ECO:0000256" key="2">
    <source>
        <dbReference type="ARBA" id="ARBA00022438"/>
    </source>
</evidence>
<evidence type="ECO:0000313" key="16">
    <source>
        <dbReference type="Proteomes" id="UP000005239"/>
    </source>
</evidence>
<dbReference type="SUPFAM" id="SSF82171">
    <property type="entry name" value="DPP6 N-terminal domain-like"/>
    <property type="match status" value="1"/>
</dbReference>
<dbReference type="InterPro" id="IPR003645">
    <property type="entry name" value="Fol_N"/>
</dbReference>
<evidence type="ECO:0000256" key="4">
    <source>
        <dbReference type="ARBA" id="ARBA00022692"/>
    </source>
</evidence>
<dbReference type="GO" id="GO:0004867">
    <property type="term" value="F:serine-type endopeptidase inhibitor activity"/>
    <property type="evidence" value="ECO:0007669"/>
    <property type="project" value="UniProtKB-KW"/>
</dbReference>
<keyword evidence="10" id="KW-0472">Membrane</keyword>
<dbReference type="InterPro" id="IPR001375">
    <property type="entry name" value="Peptidase_S9_cat"/>
</dbReference>